<evidence type="ECO:0000256" key="5">
    <source>
        <dbReference type="ARBA" id="ARBA00022989"/>
    </source>
</evidence>
<keyword evidence="6 7" id="KW-0472">Membrane</keyword>
<comment type="caution">
    <text evidence="9">The sequence shown here is derived from an EMBL/GenBank/DDBJ whole genome shotgun (WGS) entry which is preliminary data.</text>
</comment>
<keyword evidence="3 7" id="KW-0812">Transmembrane</keyword>
<evidence type="ECO:0000256" key="1">
    <source>
        <dbReference type="ARBA" id="ARBA00004141"/>
    </source>
</evidence>
<keyword evidence="5 7" id="KW-1133">Transmembrane helix</keyword>
<dbReference type="PATRIC" id="fig|942150.3.peg.478"/>
<dbReference type="GO" id="GO:0004252">
    <property type="term" value="F:serine-type endopeptidase activity"/>
    <property type="evidence" value="ECO:0007669"/>
    <property type="project" value="InterPro"/>
</dbReference>
<dbReference type="SUPFAM" id="SSF144091">
    <property type="entry name" value="Rhomboid-like"/>
    <property type="match status" value="1"/>
</dbReference>
<feature type="transmembrane region" description="Helical" evidence="7">
    <location>
        <begin position="64"/>
        <end position="85"/>
    </location>
</feature>
<evidence type="ECO:0000256" key="2">
    <source>
        <dbReference type="ARBA" id="ARBA00009045"/>
    </source>
</evidence>
<sequence length="228" mass="25222">MNTIKRWWQTEAAVTQIILAITVGIFLIEWLLLGDSGIMLFNALGAKNNQAIVAGEWWRFITPMFLHMSLTHIALNAVVIYFMGIQIEAMFGHWRMLLIYFIGGISGNILSFALSNNQSVGASTACFALFGAFLMVGESFWENPVIRQLSGRFLLLTVMNLVFDMFSTGIDIWGHIGGLVGGFLIAYTLGVPRIGKISNVKRVVATVVLVIAWLALLKMGFTNTKLTV</sequence>
<evidence type="ECO:0000256" key="4">
    <source>
        <dbReference type="ARBA" id="ARBA00022801"/>
    </source>
</evidence>
<dbReference type="Proteomes" id="UP000051783">
    <property type="component" value="Unassembled WGS sequence"/>
</dbReference>
<dbReference type="Pfam" id="PF01694">
    <property type="entry name" value="Rhomboid"/>
    <property type="match status" value="1"/>
</dbReference>
<comment type="subcellular location">
    <subcellularLocation>
        <location evidence="1">Membrane</location>
        <topology evidence="1">Multi-pass membrane protein</topology>
    </subcellularLocation>
</comment>
<feature type="transmembrane region" description="Helical" evidence="7">
    <location>
        <begin position="12"/>
        <end position="33"/>
    </location>
</feature>
<dbReference type="PANTHER" id="PTHR43731">
    <property type="entry name" value="RHOMBOID PROTEASE"/>
    <property type="match status" value="1"/>
</dbReference>
<accession>A0A0R2M2L0</accession>
<dbReference type="STRING" id="942150.IV64_GL000465"/>
<feature type="domain" description="Peptidase S54 rhomboid" evidence="8">
    <location>
        <begin position="55"/>
        <end position="189"/>
    </location>
</feature>
<protein>
    <submittedName>
        <fullName evidence="9">Integral membrane protein</fullName>
    </submittedName>
</protein>
<name>A0A0R2M2L0_9LACO</name>
<dbReference type="PANTHER" id="PTHR43731:SF14">
    <property type="entry name" value="PRESENILIN-ASSOCIATED RHOMBOID-LIKE PROTEIN, MITOCHONDRIAL"/>
    <property type="match status" value="1"/>
</dbReference>
<dbReference type="OrthoDB" id="9813074at2"/>
<feature type="transmembrane region" description="Helical" evidence="7">
    <location>
        <begin position="203"/>
        <end position="221"/>
    </location>
</feature>
<dbReference type="InterPro" id="IPR022764">
    <property type="entry name" value="Peptidase_S54_rhomboid_dom"/>
</dbReference>
<keyword evidence="4" id="KW-0378">Hydrolase</keyword>
<proteinExistence type="inferred from homology"/>
<evidence type="ECO:0000313" key="10">
    <source>
        <dbReference type="Proteomes" id="UP000051783"/>
    </source>
</evidence>
<evidence type="ECO:0000256" key="7">
    <source>
        <dbReference type="SAM" id="Phobius"/>
    </source>
</evidence>
<evidence type="ECO:0000313" key="9">
    <source>
        <dbReference type="EMBL" id="KRO08382.1"/>
    </source>
</evidence>
<evidence type="ECO:0000256" key="6">
    <source>
        <dbReference type="ARBA" id="ARBA00023136"/>
    </source>
</evidence>
<feature type="transmembrane region" description="Helical" evidence="7">
    <location>
        <begin position="149"/>
        <end position="166"/>
    </location>
</feature>
<reference evidence="9 10" key="1">
    <citation type="journal article" date="2015" name="Genome Announc.">
        <title>Expanding the biotechnology potential of lactobacilli through comparative genomics of 213 strains and associated genera.</title>
        <authorList>
            <person name="Sun Z."/>
            <person name="Harris H.M."/>
            <person name="McCann A."/>
            <person name="Guo C."/>
            <person name="Argimon S."/>
            <person name="Zhang W."/>
            <person name="Yang X."/>
            <person name="Jeffery I.B."/>
            <person name="Cooney J.C."/>
            <person name="Kagawa T.F."/>
            <person name="Liu W."/>
            <person name="Song Y."/>
            <person name="Salvetti E."/>
            <person name="Wrobel A."/>
            <person name="Rasinkangas P."/>
            <person name="Parkhill J."/>
            <person name="Rea M.C."/>
            <person name="O'Sullivan O."/>
            <person name="Ritari J."/>
            <person name="Douillard F.P."/>
            <person name="Paul Ross R."/>
            <person name="Yang R."/>
            <person name="Briner A.E."/>
            <person name="Felis G.E."/>
            <person name="de Vos W.M."/>
            <person name="Barrangou R."/>
            <person name="Klaenhammer T.R."/>
            <person name="Caufield P.W."/>
            <person name="Cui Y."/>
            <person name="Zhang H."/>
            <person name="O'Toole P.W."/>
        </authorList>
    </citation>
    <scope>NUCLEOTIDE SEQUENCE [LARGE SCALE GENOMIC DNA]</scope>
    <source>
        <strain evidence="9 10">LMG 26013</strain>
    </source>
</reference>
<dbReference type="InterPro" id="IPR035952">
    <property type="entry name" value="Rhomboid-like_sf"/>
</dbReference>
<dbReference type="InterPro" id="IPR050925">
    <property type="entry name" value="Rhomboid_protease_S54"/>
</dbReference>
<feature type="transmembrane region" description="Helical" evidence="7">
    <location>
        <begin position="120"/>
        <end position="137"/>
    </location>
</feature>
<dbReference type="GO" id="GO:0016020">
    <property type="term" value="C:membrane"/>
    <property type="evidence" value="ECO:0007669"/>
    <property type="project" value="UniProtKB-SubCell"/>
</dbReference>
<evidence type="ECO:0000259" key="8">
    <source>
        <dbReference type="Pfam" id="PF01694"/>
    </source>
</evidence>
<dbReference type="EMBL" id="JQCL01000080">
    <property type="protein sequence ID" value="KRO08382.1"/>
    <property type="molecule type" value="Genomic_DNA"/>
</dbReference>
<organism evidence="9 10">
    <name type="scientific">Lactiplantibacillus xiangfangensis</name>
    <dbReference type="NCBI Taxonomy" id="942150"/>
    <lineage>
        <taxon>Bacteria</taxon>
        <taxon>Bacillati</taxon>
        <taxon>Bacillota</taxon>
        <taxon>Bacilli</taxon>
        <taxon>Lactobacillales</taxon>
        <taxon>Lactobacillaceae</taxon>
        <taxon>Lactiplantibacillus</taxon>
    </lineage>
</organism>
<dbReference type="RefSeq" id="WP_057706981.1">
    <property type="nucleotide sequence ID" value="NZ_JQCL01000080.1"/>
</dbReference>
<comment type="similarity">
    <text evidence="2">Belongs to the peptidase S54 family.</text>
</comment>
<evidence type="ECO:0000256" key="3">
    <source>
        <dbReference type="ARBA" id="ARBA00022692"/>
    </source>
</evidence>
<feature type="transmembrane region" description="Helical" evidence="7">
    <location>
        <begin position="172"/>
        <end position="191"/>
    </location>
</feature>
<feature type="transmembrane region" description="Helical" evidence="7">
    <location>
        <begin position="97"/>
        <end position="114"/>
    </location>
</feature>
<gene>
    <name evidence="9" type="ORF">IV64_GL000465</name>
</gene>
<keyword evidence="10" id="KW-1185">Reference proteome</keyword>
<dbReference type="AlphaFoldDB" id="A0A0R2M2L0"/>
<dbReference type="Gene3D" id="1.20.1540.10">
    <property type="entry name" value="Rhomboid-like"/>
    <property type="match status" value="1"/>
</dbReference>